<dbReference type="PANTHER" id="PTHR47053:SF1">
    <property type="entry name" value="MUREIN DD-ENDOPEPTIDASE MEPH-RELATED"/>
    <property type="match status" value="1"/>
</dbReference>
<reference evidence="11 12" key="1">
    <citation type="submission" date="2017-03" db="EMBL/GenBank/DDBJ databases">
        <title>Phylogenomics and comparative genomics of Lactobacillus salivarius, a mammalian gut commensal.</title>
        <authorList>
            <person name="Harris H.M."/>
        </authorList>
    </citation>
    <scope>NUCLEOTIDE SEQUENCE [LARGE SCALE GENOMIC DNA]</scope>
    <source>
        <strain evidence="11 12">JCM 1047</strain>
    </source>
</reference>
<evidence type="ECO:0000313" key="12">
    <source>
        <dbReference type="Proteomes" id="UP000192575"/>
    </source>
</evidence>
<keyword evidence="5 11" id="KW-0378">Hydrolase</keyword>
<keyword evidence="2" id="KW-0645">Protease</keyword>
<organism evidence="11 12">
    <name type="scientific">Ligilactobacillus salivarius</name>
    <dbReference type="NCBI Taxonomy" id="1624"/>
    <lineage>
        <taxon>Bacteria</taxon>
        <taxon>Bacillati</taxon>
        <taxon>Bacillota</taxon>
        <taxon>Bacilli</taxon>
        <taxon>Lactobacillales</taxon>
        <taxon>Lactobacillaceae</taxon>
        <taxon>Ligilactobacillus</taxon>
    </lineage>
</organism>
<dbReference type="InterPro" id="IPR036779">
    <property type="entry name" value="LysM_dom_sf"/>
</dbReference>
<feature type="region of interest" description="Disordered" evidence="7">
    <location>
        <begin position="143"/>
        <end position="178"/>
    </location>
</feature>
<evidence type="ECO:0000256" key="5">
    <source>
        <dbReference type="ARBA" id="ARBA00022801"/>
    </source>
</evidence>
<evidence type="ECO:0000256" key="1">
    <source>
        <dbReference type="ARBA" id="ARBA00007074"/>
    </source>
</evidence>
<dbReference type="InterPro" id="IPR051202">
    <property type="entry name" value="Peptidase_C40"/>
</dbReference>
<evidence type="ECO:0000256" key="6">
    <source>
        <dbReference type="ARBA" id="ARBA00022807"/>
    </source>
</evidence>
<dbReference type="SUPFAM" id="SSF54106">
    <property type="entry name" value="LysM domain"/>
    <property type="match status" value="3"/>
</dbReference>
<evidence type="ECO:0000313" key="11">
    <source>
        <dbReference type="EMBL" id="OQQ92400.1"/>
    </source>
</evidence>
<comment type="similarity">
    <text evidence="1">Belongs to the peptidase C40 family.</text>
</comment>
<feature type="domain" description="LysM" evidence="9">
    <location>
        <begin position="92"/>
        <end position="136"/>
    </location>
</feature>
<evidence type="ECO:0000259" key="10">
    <source>
        <dbReference type="PROSITE" id="PS51935"/>
    </source>
</evidence>
<dbReference type="Pfam" id="PF01476">
    <property type="entry name" value="LysM"/>
    <property type="match status" value="3"/>
</dbReference>
<dbReference type="CDD" id="cd00118">
    <property type="entry name" value="LysM"/>
    <property type="match status" value="3"/>
</dbReference>
<feature type="compositionally biased region" description="Low complexity" evidence="7">
    <location>
        <begin position="304"/>
        <end position="395"/>
    </location>
</feature>
<dbReference type="PROSITE" id="PS51782">
    <property type="entry name" value="LYSM"/>
    <property type="match status" value="3"/>
</dbReference>
<evidence type="ECO:0000256" key="3">
    <source>
        <dbReference type="ARBA" id="ARBA00022729"/>
    </source>
</evidence>
<dbReference type="RefSeq" id="WP_081533459.1">
    <property type="nucleotide sequence ID" value="NZ_NBEF01000005.1"/>
</dbReference>
<dbReference type="Pfam" id="PF00877">
    <property type="entry name" value="NLPC_P60"/>
    <property type="match status" value="1"/>
</dbReference>
<comment type="caution">
    <text evidence="11">The sequence shown here is derived from an EMBL/GenBank/DDBJ whole genome shotgun (WGS) entry which is preliminary data.</text>
</comment>
<dbReference type="PANTHER" id="PTHR47053">
    <property type="entry name" value="MUREIN DD-ENDOPEPTIDASE MEPH-RELATED"/>
    <property type="match status" value="1"/>
</dbReference>
<dbReference type="EMBL" id="NBEF01000005">
    <property type="protein sequence ID" value="OQQ92400.1"/>
    <property type="molecule type" value="Genomic_DNA"/>
</dbReference>
<feature type="domain" description="LysM" evidence="9">
    <location>
        <begin position="32"/>
        <end position="76"/>
    </location>
</feature>
<dbReference type="InterPro" id="IPR000064">
    <property type="entry name" value="NLP_P60_dom"/>
</dbReference>
<feature type="domain" description="LysM" evidence="9">
    <location>
        <begin position="250"/>
        <end position="292"/>
    </location>
</feature>
<dbReference type="GO" id="GO:0006508">
    <property type="term" value="P:proteolysis"/>
    <property type="evidence" value="ECO:0007669"/>
    <property type="project" value="UniProtKB-KW"/>
</dbReference>
<feature type="region of interest" description="Disordered" evidence="7">
    <location>
        <begin position="219"/>
        <end position="245"/>
    </location>
</feature>
<accession>A0A1V9RGV3</accession>
<feature type="compositionally biased region" description="Polar residues" evidence="7">
    <location>
        <begin position="291"/>
        <end position="303"/>
    </location>
</feature>
<evidence type="ECO:0000256" key="8">
    <source>
        <dbReference type="SAM" id="SignalP"/>
    </source>
</evidence>
<feature type="domain" description="NlpC/P60" evidence="10">
    <location>
        <begin position="398"/>
        <end position="516"/>
    </location>
</feature>
<feature type="chain" id="PRO_5012551489" evidence="8">
    <location>
        <begin position="29"/>
        <end position="516"/>
    </location>
</feature>
<feature type="compositionally biased region" description="Low complexity" evidence="7">
    <location>
        <begin position="165"/>
        <end position="178"/>
    </location>
</feature>
<protein>
    <submittedName>
        <fullName evidence="11">Hydrolase</fullName>
    </submittedName>
</protein>
<keyword evidence="3 8" id="KW-0732">Signal</keyword>
<name>A0A1V9RGV3_9LACO</name>
<feature type="signal peptide" evidence="8">
    <location>
        <begin position="1"/>
        <end position="28"/>
    </location>
</feature>
<dbReference type="PROSITE" id="PS51935">
    <property type="entry name" value="NLPC_P60"/>
    <property type="match status" value="1"/>
</dbReference>
<keyword evidence="6" id="KW-0788">Thiol protease</keyword>
<dbReference type="InterPro" id="IPR038765">
    <property type="entry name" value="Papain-like_cys_pep_sf"/>
</dbReference>
<dbReference type="Proteomes" id="UP000192575">
    <property type="component" value="Unassembled WGS sequence"/>
</dbReference>
<evidence type="ECO:0000256" key="7">
    <source>
        <dbReference type="SAM" id="MobiDB-lite"/>
    </source>
</evidence>
<sequence>MKKTAQKLLVGTVGAAGVLLASSTAANADSTTTHKVKQNETVWALSKKYGVSIQSIEKLNRINSNHLIITDQTLQIPSKDGSQTVNKNDNKSTYTIKSGDTLWRIAQNNHISLDELLSLNNLNASDIIYPGQVIKLTSAAATSTSSTQQQVQDKAAVTTPATDNQSSQAQATSASSSSQAVSTAQSSSAATTATSSSVTTPAASQAAATSSSSSVAQQPAASSSSAVQQSSSQVTTQSSSEVKDDNAQKVQYTAKAGDSLYSIAQSFGVSIDSLRSNNNLGATLLPGQTLTIVNPTKTPSQEESSSNSVATNNTATTSSAAQSSSQQSVANNSVAQTSSSQQQTVTTPAVSSSSAASSSSVAQTNNTQQATTTNTAATNNNATTVNTSNVTTTTNTGSASASAIISYAQSFIGVPYVWGGSTPSGFDCSGLVQYVYAHYGVNLPRVTTAQENAGTVIPVSAAQPGDLYFWGAKGSSYHVAIATGGGSFIHAPEPGESVKVGSTQYFQPSFAVRVLQ</sequence>
<proteinExistence type="inferred from homology"/>
<dbReference type="SMART" id="SM00257">
    <property type="entry name" value="LysM"/>
    <property type="match status" value="3"/>
</dbReference>
<dbReference type="Gene3D" id="3.90.1720.10">
    <property type="entry name" value="endopeptidase domain like (from Nostoc punctiforme)"/>
    <property type="match status" value="1"/>
</dbReference>
<gene>
    <name evidence="11" type="ORF">B6U56_00615</name>
</gene>
<dbReference type="InterPro" id="IPR018392">
    <property type="entry name" value="LysM"/>
</dbReference>
<dbReference type="Gene3D" id="3.10.350.10">
    <property type="entry name" value="LysM domain"/>
    <property type="match status" value="3"/>
</dbReference>
<evidence type="ECO:0000256" key="2">
    <source>
        <dbReference type="ARBA" id="ARBA00022670"/>
    </source>
</evidence>
<dbReference type="GO" id="GO:0008234">
    <property type="term" value="F:cysteine-type peptidase activity"/>
    <property type="evidence" value="ECO:0007669"/>
    <property type="project" value="UniProtKB-KW"/>
</dbReference>
<feature type="region of interest" description="Disordered" evidence="7">
    <location>
        <begin position="291"/>
        <end position="395"/>
    </location>
</feature>
<dbReference type="SUPFAM" id="SSF54001">
    <property type="entry name" value="Cysteine proteinases"/>
    <property type="match status" value="1"/>
</dbReference>
<dbReference type="AlphaFoldDB" id="A0A1V9RGV3"/>
<keyword evidence="4" id="KW-0677">Repeat</keyword>
<feature type="compositionally biased region" description="Low complexity" evidence="7">
    <location>
        <begin position="219"/>
        <end position="240"/>
    </location>
</feature>
<evidence type="ECO:0000256" key="4">
    <source>
        <dbReference type="ARBA" id="ARBA00022737"/>
    </source>
</evidence>
<evidence type="ECO:0000259" key="9">
    <source>
        <dbReference type="PROSITE" id="PS51782"/>
    </source>
</evidence>